<keyword evidence="4" id="KW-0131">Cell cycle</keyword>
<feature type="compositionally biased region" description="Basic and acidic residues" evidence="5">
    <location>
        <begin position="540"/>
        <end position="552"/>
    </location>
</feature>
<dbReference type="GO" id="GO:0005929">
    <property type="term" value="C:cilium"/>
    <property type="evidence" value="ECO:0007669"/>
    <property type="project" value="GOC"/>
</dbReference>
<dbReference type="VEuPathDB" id="VectorBase:AARA21_000366"/>
<dbReference type="PANTHER" id="PTHR10763">
    <property type="entry name" value="CELL DIVISION CONTROL PROTEIN 6-RELATED"/>
    <property type="match status" value="1"/>
</dbReference>
<feature type="domain" description="AAA+ ATPase" evidence="6">
    <location>
        <begin position="117"/>
        <end position="260"/>
    </location>
</feature>
<dbReference type="InterPro" id="IPR015163">
    <property type="entry name" value="Cdc6_C"/>
</dbReference>
<dbReference type="FunFam" id="1.10.10.10:FF:000265">
    <property type="entry name" value="Cell division control protein"/>
    <property type="match status" value="1"/>
</dbReference>
<dbReference type="Gene3D" id="3.40.50.300">
    <property type="entry name" value="P-loop containing nucleotide triphosphate hydrolases"/>
    <property type="match status" value="1"/>
</dbReference>
<feature type="region of interest" description="Disordered" evidence="5">
    <location>
        <begin position="487"/>
        <end position="569"/>
    </location>
</feature>
<evidence type="ECO:0000256" key="4">
    <source>
        <dbReference type="ARBA" id="ARBA00023306"/>
    </source>
</evidence>
<evidence type="ECO:0000256" key="5">
    <source>
        <dbReference type="SAM" id="MobiDB-lite"/>
    </source>
</evidence>
<dbReference type="Gene3D" id="1.10.8.60">
    <property type="match status" value="1"/>
</dbReference>
<proteinExistence type="inferred from homology"/>
<dbReference type="PANTHER" id="PTHR10763:SF26">
    <property type="entry name" value="CELL DIVISION CONTROL PROTEIN 6 HOMOLOG"/>
    <property type="match status" value="1"/>
</dbReference>
<dbReference type="SUPFAM" id="SSF52540">
    <property type="entry name" value="P-loop containing nucleoside triphosphate hydrolases"/>
    <property type="match status" value="1"/>
</dbReference>
<dbReference type="InterPro" id="IPR022088">
    <property type="entry name" value="Intraflagellar_transp_cmplxB"/>
</dbReference>
<dbReference type="AlphaFoldDB" id="A0A182HP12"/>
<dbReference type="GO" id="GO:0042073">
    <property type="term" value="P:intraciliary transport"/>
    <property type="evidence" value="ECO:0007669"/>
    <property type="project" value="InterPro"/>
</dbReference>
<dbReference type="CDD" id="cd00009">
    <property type="entry name" value="AAA"/>
    <property type="match status" value="1"/>
</dbReference>
<evidence type="ECO:0000256" key="1">
    <source>
        <dbReference type="ARBA" id="ARBA00006184"/>
    </source>
</evidence>
<dbReference type="Gene3D" id="1.10.10.10">
    <property type="entry name" value="Winged helix-like DNA-binding domain superfamily/Winged helix DNA-binding domain"/>
    <property type="match status" value="1"/>
</dbReference>
<dbReference type="EnsemblMetazoa" id="AARA003001-RA">
    <property type="protein sequence ID" value="AARA003001-PA"/>
    <property type="gene ID" value="AARA003001"/>
</dbReference>
<dbReference type="InterPro" id="IPR027417">
    <property type="entry name" value="P-loop_NTPase"/>
</dbReference>
<keyword evidence="9" id="KW-1185">Reference proteome</keyword>
<dbReference type="GO" id="GO:0051301">
    <property type="term" value="P:cell division"/>
    <property type="evidence" value="ECO:0007669"/>
    <property type="project" value="UniProtKB-KW"/>
</dbReference>
<dbReference type="GO" id="GO:0033314">
    <property type="term" value="P:mitotic DNA replication checkpoint signaling"/>
    <property type="evidence" value="ECO:0007669"/>
    <property type="project" value="TreeGrafter"/>
</dbReference>
<comment type="similarity">
    <text evidence="1">Belongs to the CDC6/cdc18 family.</text>
</comment>
<feature type="region of interest" description="Disordered" evidence="5">
    <location>
        <begin position="1"/>
        <end position="89"/>
    </location>
</feature>
<dbReference type="InterPro" id="IPR036388">
    <property type="entry name" value="WH-like_DNA-bd_sf"/>
</dbReference>
<dbReference type="Proteomes" id="UP000075840">
    <property type="component" value="Unassembled WGS sequence"/>
</dbReference>
<dbReference type="CDD" id="cd08768">
    <property type="entry name" value="Cdc6_C"/>
    <property type="match status" value="1"/>
</dbReference>
<dbReference type="Pfam" id="PF13401">
    <property type="entry name" value="AAA_22"/>
    <property type="match status" value="1"/>
</dbReference>
<sequence>MHRRTRLSLRSSSINDKENEHEQAQLTASPIKRRSKVPDNSVKDAELPEEDGASSPKKVARKAGRPRALSPAVEDVEEPKDGAHGTGAADLVGKLPEREKEYDELVGFVEGVLSSDGSGSLYISGPPGTGKTATLQRILNHPSFAKKLKPVYINCTSIKSVGSIYKKISEELGLKVGGTTEKQYQGAIEAHLERKHKTIMLVLDEIDQLSSSKQTILYSIFEWPARPTARLILIGIANALDLTDRLLARLQARCELKPQLIQFLPYTKQQIVAILKASLEESNSLSRFPEAALGLLAAKVASTSGDIRRALFIARRLVESAKKEDRKTGSSGAPTVVSMGQVMAVLKQVYGASQTLGNDLEEGFPLQQKILICSLMLMLKHGKNKDITVGKLYDVYKAICTKRNIQAVDQTEFISLCTLVETRGIVRLQGKKEPRMHRVCLQWDEQEVTSALNDKQLIASILSDVSCLGKYPPPDLDVSGSLQFINQEDEDEDEEEEEDDDHEDHRSEERPLRKESFNESHPMSLLEEVPKAGRIGAESNPKRDNLRKHDSLTDSSASMSEDEKEPAKKLVEEKEFNPKLYDNIDAPSEVKDLFQYIPRYTPQRIAIDFKLKIFIPEFIPAVGDIDAFLKVCPPGLVSEKKSKKLNGHIQNLGLMILDEPCGDQSDSVLLQMKLRSIFTKPIETPSAIVRSTRDIDRWITEIQSLRASQSIQSVNAQKQPVVNIDSLMSEWPEEMERTLDALGFPPAKLDCSLTSYVKIVCNIFDIPLPAGESQTDYIYALYNLFNLFLAIKQQNSL</sequence>
<evidence type="ECO:0000313" key="9">
    <source>
        <dbReference type="Proteomes" id="UP000075840"/>
    </source>
</evidence>
<dbReference type="InterPro" id="IPR050311">
    <property type="entry name" value="ORC1/CDC6"/>
</dbReference>
<dbReference type="InterPro" id="IPR049945">
    <property type="entry name" value="AAA_22"/>
</dbReference>
<name>A0A182HP12_ANOAR</name>
<organism evidence="8 9">
    <name type="scientific">Anopheles arabiensis</name>
    <name type="common">Mosquito</name>
    <dbReference type="NCBI Taxonomy" id="7173"/>
    <lineage>
        <taxon>Eukaryota</taxon>
        <taxon>Metazoa</taxon>
        <taxon>Ecdysozoa</taxon>
        <taxon>Arthropoda</taxon>
        <taxon>Hexapoda</taxon>
        <taxon>Insecta</taxon>
        <taxon>Pterygota</taxon>
        <taxon>Neoptera</taxon>
        <taxon>Endopterygota</taxon>
        <taxon>Diptera</taxon>
        <taxon>Nematocera</taxon>
        <taxon>Culicoidea</taxon>
        <taxon>Culicidae</taxon>
        <taxon>Anophelinae</taxon>
        <taxon>Anopheles</taxon>
    </lineage>
</organism>
<dbReference type="Pfam" id="PF09079">
    <property type="entry name" value="WHD_Cdc6"/>
    <property type="match status" value="1"/>
</dbReference>
<dbReference type="VEuPathDB" id="VectorBase:AARA21_015668"/>
<dbReference type="GO" id="GO:0016887">
    <property type="term" value="F:ATP hydrolysis activity"/>
    <property type="evidence" value="ECO:0007669"/>
    <property type="project" value="InterPro"/>
</dbReference>
<dbReference type="SMART" id="SM00382">
    <property type="entry name" value="AAA"/>
    <property type="match status" value="1"/>
</dbReference>
<dbReference type="EMBL" id="APCN01002864">
    <property type="status" value="NOT_ANNOTATED_CDS"/>
    <property type="molecule type" value="Genomic_DNA"/>
</dbReference>
<evidence type="ECO:0000256" key="3">
    <source>
        <dbReference type="ARBA" id="ARBA00022705"/>
    </source>
</evidence>
<dbReference type="GO" id="GO:0005634">
    <property type="term" value="C:nucleus"/>
    <property type="evidence" value="ECO:0007669"/>
    <property type="project" value="TreeGrafter"/>
</dbReference>
<feature type="compositionally biased region" description="Acidic residues" evidence="5">
    <location>
        <begin position="487"/>
        <end position="502"/>
    </location>
</feature>
<dbReference type="VEuPathDB" id="VectorBase:AARA003001"/>
<dbReference type="FunFam" id="3.40.50.300:FF:000547">
    <property type="entry name" value="Cell division control protein"/>
    <property type="match status" value="1"/>
</dbReference>
<protein>
    <submittedName>
        <fullName evidence="8">Uncharacterized protein</fullName>
    </submittedName>
</protein>
<dbReference type="SMART" id="SM01074">
    <property type="entry name" value="Cdc6_C"/>
    <property type="match status" value="1"/>
</dbReference>
<dbReference type="GO" id="GO:0003688">
    <property type="term" value="F:DNA replication origin binding"/>
    <property type="evidence" value="ECO:0007669"/>
    <property type="project" value="TreeGrafter"/>
</dbReference>
<dbReference type="Pfam" id="PF12317">
    <property type="entry name" value="IFT46_B_C"/>
    <property type="match status" value="1"/>
</dbReference>
<dbReference type="InterPro" id="IPR003593">
    <property type="entry name" value="AAA+_ATPase"/>
</dbReference>
<dbReference type="InterPro" id="IPR036390">
    <property type="entry name" value="WH_DNA-bd_sf"/>
</dbReference>
<dbReference type="SUPFAM" id="SSF46785">
    <property type="entry name" value="Winged helix' DNA-binding domain"/>
    <property type="match status" value="1"/>
</dbReference>
<evidence type="ECO:0000256" key="2">
    <source>
        <dbReference type="ARBA" id="ARBA00022618"/>
    </source>
</evidence>
<evidence type="ECO:0000313" key="8">
    <source>
        <dbReference type="EnsemblMetazoa" id="AARA003001-PA"/>
    </source>
</evidence>
<keyword evidence="3" id="KW-0235">DNA replication</keyword>
<evidence type="ECO:0000259" key="6">
    <source>
        <dbReference type="SMART" id="SM00382"/>
    </source>
</evidence>
<keyword evidence="2" id="KW-0132">Cell division</keyword>
<reference evidence="8" key="1">
    <citation type="submission" date="2022-08" db="UniProtKB">
        <authorList>
            <consortium name="EnsemblMetazoa"/>
        </authorList>
    </citation>
    <scope>IDENTIFICATION</scope>
    <source>
        <strain evidence="8">Dongola</strain>
    </source>
</reference>
<feature type="compositionally biased region" description="Basic and acidic residues" evidence="5">
    <location>
        <begin position="503"/>
        <end position="518"/>
    </location>
</feature>
<evidence type="ECO:0000259" key="7">
    <source>
        <dbReference type="SMART" id="SM01074"/>
    </source>
</evidence>
<feature type="domain" description="Cdc6 C-terminal" evidence="7">
    <location>
        <begin position="372"/>
        <end position="452"/>
    </location>
</feature>
<accession>A0A182HP12</accession>
<dbReference type="GO" id="GO:0006270">
    <property type="term" value="P:DNA replication initiation"/>
    <property type="evidence" value="ECO:0007669"/>
    <property type="project" value="TreeGrafter"/>
</dbReference>